<evidence type="ECO:0000313" key="4">
    <source>
        <dbReference type="Proteomes" id="UP000289996"/>
    </source>
</evidence>
<gene>
    <name evidence="3" type="ORF">MUDAN_MDHGFNIF_03159</name>
</gene>
<dbReference type="Proteomes" id="UP000289996">
    <property type="component" value="Unassembled WGS sequence"/>
</dbReference>
<feature type="chain" id="PRO_5025050871" evidence="1">
    <location>
        <begin position="25"/>
        <end position="193"/>
    </location>
</feature>
<evidence type="ECO:0000259" key="2">
    <source>
        <dbReference type="Pfam" id="PF13731"/>
    </source>
</evidence>
<feature type="signal peptide" evidence="1">
    <location>
        <begin position="1"/>
        <end position="24"/>
    </location>
</feature>
<dbReference type="EMBL" id="UYIG01000123">
    <property type="protein sequence ID" value="VDG28753.1"/>
    <property type="molecule type" value="Genomic_DNA"/>
</dbReference>
<sequence length="193" mass="19376">MKKHWGLMTLGVVALFAMPIAGQATSIVSGGNTNATVSIVDGDGDIELTTAPSIDFGSVKATAGSTTITATSVNDPITVTNSGKTSGWNVTVNGDGFKDGSGEIDLGATLHLDNGTPTPVDSTNISTAPTAPAKLAVDGSGTDVNAFTAQTKAGVGDWTDVFSTSNVTLDIPAGATPNDYSTNLTWTLTNAPA</sequence>
<dbReference type="AlphaFoldDB" id="A0A660E8L9"/>
<dbReference type="InterPro" id="IPR027994">
    <property type="entry name" value="WxL_dom"/>
</dbReference>
<reference evidence="3 4" key="1">
    <citation type="submission" date="2018-11" db="EMBL/GenBank/DDBJ databases">
        <authorList>
            <person name="Wuyts S."/>
        </authorList>
    </citation>
    <scope>NUCLEOTIDE SEQUENCE [LARGE SCALE GENOMIC DNA]</scope>
    <source>
        <strain evidence="3">Lactobacillus mudanjiangensis AMBF249</strain>
    </source>
</reference>
<dbReference type="RefSeq" id="WP_165444368.1">
    <property type="nucleotide sequence ID" value="NZ_UYIE01000119.1"/>
</dbReference>
<keyword evidence="1" id="KW-0732">Signal</keyword>
<proteinExistence type="predicted"/>
<evidence type="ECO:0000313" key="3">
    <source>
        <dbReference type="EMBL" id="VDG28753.1"/>
    </source>
</evidence>
<name>A0A660E8L9_9LACO</name>
<feature type="domain" description="WxL" evidence="2">
    <location>
        <begin position="43"/>
        <end position="192"/>
    </location>
</feature>
<accession>A0A660E8L9</accession>
<dbReference type="Pfam" id="PF13731">
    <property type="entry name" value="WxL"/>
    <property type="match status" value="1"/>
</dbReference>
<evidence type="ECO:0000256" key="1">
    <source>
        <dbReference type="SAM" id="SignalP"/>
    </source>
</evidence>
<protein>
    <submittedName>
        <fullName evidence="3">Cell surface protein [Lactobacillus sp.]</fullName>
    </submittedName>
</protein>
<organism evidence="3 4">
    <name type="scientific">Lactiplantibacillus mudanjiangensis</name>
    <dbReference type="NCBI Taxonomy" id="1296538"/>
    <lineage>
        <taxon>Bacteria</taxon>
        <taxon>Bacillati</taxon>
        <taxon>Bacillota</taxon>
        <taxon>Bacilli</taxon>
        <taxon>Lactobacillales</taxon>
        <taxon>Lactobacillaceae</taxon>
        <taxon>Lactiplantibacillus</taxon>
    </lineage>
</organism>
<keyword evidence="4" id="KW-1185">Reference proteome</keyword>